<dbReference type="SUPFAM" id="SSF117281">
    <property type="entry name" value="Kelch motif"/>
    <property type="match status" value="1"/>
</dbReference>
<comment type="caution">
    <text evidence="2">The sequence shown here is derived from an EMBL/GenBank/DDBJ whole genome shotgun (WGS) entry which is preliminary data.</text>
</comment>
<feature type="region of interest" description="Disordered" evidence="1">
    <location>
        <begin position="476"/>
        <end position="553"/>
    </location>
</feature>
<dbReference type="Gene3D" id="2.120.10.80">
    <property type="entry name" value="Kelch-type beta propeller"/>
    <property type="match status" value="1"/>
</dbReference>
<dbReference type="EMBL" id="JXXN02000294">
    <property type="protein sequence ID" value="THD27880.1"/>
    <property type="molecule type" value="Genomic_DNA"/>
</dbReference>
<gene>
    <name evidence="2" type="ORF">D915_001266</name>
</gene>
<dbReference type="Proteomes" id="UP000230066">
    <property type="component" value="Unassembled WGS sequence"/>
</dbReference>
<feature type="compositionally biased region" description="Polar residues" evidence="1">
    <location>
        <begin position="505"/>
        <end position="518"/>
    </location>
</feature>
<evidence type="ECO:0000313" key="2">
    <source>
        <dbReference type="EMBL" id="THD27880.1"/>
    </source>
</evidence>
<evidence type="ECO:0000256" key="1">
    <source>
        <dbReference type="SAM" id="MobiDB-lite"/>
    </source>
</evidence>
<dbReference type="InterPro" id="IPR052588">
    <property type="entry name" value="Kelch_domain_protein"/>
</dbReference>
<feature type="region of interest" description="Disordered" evidence="1">
    <location>
        <begin position="573"/>
        <end position="595"/>
    </location>
</feature>
<feature type="region of interest" description="Disordered" evidence="1">
    <location>
        <begin position="363"/>
        <end position="383"/>
    </location>
</feature>
<feature type="region of interest" description="Disordered" evidence="1">
    <location>
        <begin position="397"/>
        <end position="423"/>
    </location>
</feature>
<reference evidence="2" key="1">
    <citation type="submission" date="2019-03" db="EMBL/GenBank/DDBJ databases">
        <title>Improved annotation for the trematode Fasciola hepatica.</title>
        <authorList>
            <person name="Choi Y.-J."/>
            <person name="Martin J."/>
            <person name="Mitreva M."/>
        </authorList>
    </citation>
    <scope>NUCLEOTIDE SEQUENCE [LARGE SCALE GENOMIC DNA]</scope>
</reference>
<keyword evidence="3" id="KW-1185">Reference proteome</keyword>
<proteinExistence type="predicted"/>
<dbReference type="Pfam" id="PF24681">
    <property type="entry name" value="Kelch_KLHDC2_KLHL20_DRC7"/>
    <property type="match status" value="1"/>
</dbReference>
<feature type="compositionally biased region" description="Polar residues" evidence="1">
    <location>
        <begin position="397"/>
        <end position="416"/>
    </location>
</feature>
<dbReference type="InterPro" id="IPR015915">
    <property type="entry name" value="Kelch-typ_b-propeller"/>
</dbReference>
<evidence type="ECO:0000313" key="3">
    <source>
        <dbReference type="Proteomes" id="UP000230066"/>
    </source>
</evidence>
<dbReference type="PANTHER" id="PTHR46063:SF1">
    <property type="entry name" value="KELCH DOMAIN-CONTAINING PROTEIN 4"/>
    <property type="match status" value="1"/>
</dbReference>
<accession>A0A4E0S3Q6</accession>
<dbReference type="PANTHER" id="PTHR46063">
    <property type="entry name" value="KELCH DOMAIN-CONTAINING PROTEIN"/>
    <property type="match status" value="1"/>
</dbReference>
<dbReference type="AlphaFoldDB" id="A0A4E0S3Q6"/>
<feature type="compositionally biased region" description="Acidic residues" evidence="1">
    <location>
        <begin position="525"/>
        <end position="542"/>
    </location>
</feature>
<feature type="compositionally biased region" description="Low complexity" evidence="1">
    <location>
        <begin position="578"/>
        <end position="587"/>
    </location>
</feature>
<sequence>MGKKDKSKKCKGTEKASAKVQKKLEKRLMKAEQCTEEQSIEEMLQEFQREQQKLTEVTCSTTGPPTPRSHFSLSASPDTSELMIFGGEYFDGKKITMFSDVFLYNCKDATWTMVKSPTCPPPRSGHQAVFVKSNSIPASVWVFGGEYASPTQIRFYHYKDLWCFRMRTRKWELVQCHGSSAPSARSGHRMLFWKQSLLLFGGFNDTGRKTVYFNDLWQFDLVSRRWTSLKISGDVPSPRSACLLFSSTDLKNIYLFGGYRKEQLTKDVERGVSCSDYFRLTLDKDGSVATSLSVRPSGLRPKPPRNAMAGVFHTANRALVFGGVHDVESEDAETVIGYFHNDLYTIELDKAKWHLFSYATARQTNPSEDKPPVESPTEDPVTTTQISEGAFTLTLNQGATKPSGAADSTKSSTTVSDCVVPPRSSAGMAILGSTLYIYGGVFEIGDRKVTLDDFYSLDLSQPVSWKRLFAGTQENQQWFGSDLEDDDDDDDDGMDSDGDEKHTNARNPRQPISDSTPGQHRMEVDDSGEDSSDSSDDEDELTENAPLPDTGETYTHYWSRTSIFWCDLVQRGLDDNDVNGSSSDVPSTSTTADPAIQRLAQRFSKDFHSKRSQ</sequence>
<organism evidence="2 3">
    <name type="scientific">Fasciola hepatica</name>
    <name type="common">Liver fluke</name>
    <dbReference type="NCBI Taxonomy" id="6192"/>
    <lineage>
        <taxon>Eukaryota</taxon>
        <taxon>Metazoa</taxon>
        <taxon>Spiralia</taxon>
        <taxon>Lophotrochozoa</taxon>
        <taxon>Platyhelminthes</taxon>
        <taxon>Trematoda</taxon>
        <taxon>Digenea</taxon>
        <taxon>Plagiorchiida</taxon>
        <taxon>Echinostomata</taxon>
        <taxon>Echinostomatoidea</taxon>
        <taxon>Fasciolidae</taxon>
        <taxon>Fasciola</taxon>
    </lineage>
</organism>
<feature type="compositionally biased region" description="Acidic residues" evidence="1">
    <location>
        <begin position="482"/>
        <end position="498"/>
    </location>
</feature>
<protein>
    <submittedName>
        <fullName evidence="2">Kelch domain-containing protein 4</fullName>
    </submittedName>
</protein>
<name>A0A4E0S3Q6_FASHE</name>